<reference evidence="13 14" key="1">
    <citation type="submission" date="2018-07" db="EMBL/GenBank/DDBJ databases">
        <title>Genomic Encyclopedia of Type Strains, Phase III (KMG-III): the genomes of soil and plant-associated and newly described type strains.</title>
        <authorList>
            <person name="Whitman W."/>
        </authorList>
    </citation>
    <scope>NUCLEOTIDE SEQUENCE [LARGE SCALE GENOMIC DNA]</scope>
    <source>
        <strain evidence="13 14">CECT 7031</strain>
    </source>
</reference>
<dbReference type="InterPro" id="IPR041236">
    <property type="entry name" value="PriA_C"/>
</dbReference>
<keyword evidence="7 12" id="KW-0862">Zinc</keyword>
<feature type="binding site" evidence="12">
    <location>
        <position position="525"/>
    </location>
    <ligand>
        <name>Zn(2+)</name>
        <dbReference type="ChEBI" id="CHEBI:29105"/>
        <label>2</label>
    </ligand>
</feature>
<keyword evidence="9 12" id="KW-0238">DNA-binding</keyword>
<dbReference type="Gene3D" id="3.40.1440.60">
    <property type="entry name" value="PriA, 3(prime) DNA-binding domain"/>
    <property type="match status" value="1"/>
</dbReference>
<comment type="catalytic activity">
    <reaction evidence="12">
        <text>Couples ATP hydrolysis with the unwinding of duplex DNA by translocating in the 3'-5' direction.</text>
        <dbReference type="EC" id="5.6.2.4"/>
    </reaction>
</comment>
<evidence type="ECO:0000256" key="4">
    <source>
        <dbReference type="ARBA" id="ARBA00022741"/>
    </source>
</evidence>
<evidence type="ECO:0000256" key="3">
    <source>
        <dbReference type="ARBA" id="ARBA00022723"/>
    </source>
</evidence>
<dbReference type="PROSITE" id="PS51194">
    <property type="entry name" value="HELICASE_CTER"/>
    <property type="match status" value="1"/>
</dbReference>
<keyword evidence="1 12" id="KW-0639">Primosome</keyword>
<comment type="catalytic activity">
    <reaction evidence="11 12">
        <text>ATP + H2O = ADP + phosphate + H(+)</text>
        <dbReference type="Rhea" id="RHEA:13065"/>
        <dbReference type="ChEBI" id="CHEBI:15377"/>
        <dbReference type="ChEBI" id="CHEBI:15378"/>
        <dbReference type="ChEBI" id="CHEBI:30616"/>
        <dbReference type="ChEBI" id="CHEBI:43474"/>
        <dbReference type="ChEBI" id="CHEBI:456216"/>
        <dbReference type="EC" id="5.6.2.4"/>
    </reaction>
</comment>
<dbReference type="Pfam" id="PF00270">
    <property type="entry name" value="DEAD"/>
    <property type="match status" value="1"/>
</dbReference>
<dbReference type="PANTHER" id="PTHR30580:SF0">
    <property type="entry name" value="PRIMOSOMAL PROTEIN N"/>
    <property type="match status" value="1"/>
</dbReference>
<dbReference type="GO" id="GO:0016887">
    <property type="term" value="F:ATP hydrolysis activity"/>
    <property type="evidence" value="ECO:0007669"/>
    <property type="project" value="RHEA"/>
</dbReference>
<dbReference type="InterPro" id="IPR042115">
    <property type="entry name" value="PriA_3primeBD_sf"/>
</dbReference>
<evidence type="ECO:0000256" key="10">
    <source>
        <dbReference type="ARBA" id="ARBA00023235"/>
    </source>
</evidence>
<keyword evidence="3 12" id="KW-0479">Metal-binding</keyword>
<dbReference type="PROSITE" id="PS51192">
    <property type="entry name" value="HELICASE_ATP_BIND_1"/>
    <property type="match status" value="1"/>
</dbReference>
<dbReference type="SUPFAM" id="SSF52540">
    <property type="entry name" value="P-loop containing nucleoside triphosphate hydrolases"/>
    <property type="match status" value="2"/>
</dbReference>
<feature type="binding site" evidence="12">
    <location>
        <position position="519"/>
    </location>
    <ligand>
        <name>Zn(2+)</name>
        <dbReference type="ChEBI" id="CHEBI:29105"/>
        <label>1</label>
    </ligand>
</feature>
<feature type="binding site" evidence="12">
    <location>
        <position position="556"/>
    </location>
    <ligand>
        <name>Zn(2+)</name>
        <dbReference type="ChEBI" id="CHEBI:29105"/>
        <label>1</label>
    </ligand>
</feature>
<dbReference type="Pfam" id="PF18319">
    <property type="entry name" value="Zn_ribbon_PriA"/>
    <property type="match status" value="1"/>
</dbReference>
<dbReference type="Pfam" id="PF17764">
    <property type="entry name" value="PriA_3primeBD"/>
    <property type="match status" value="1"/>
</dbReference>
<dbReference type="RefSeq" id="WP_070230381.1">
    <property type="nucleotide sequence ID" value="NZ_BJYO01000002.1"/>
</dbReference>
<gene>
    <name evidence="12" type="primary">priA</name>
    <name evidence="13" type="ORF">DFP99_0786</name>
</gene>
<evidence type="ECO:0000256" key="7">
    <source>
        <dbReference type="ARBA" id="ARBA00022833"/>
    </source>
</evidence>
<keyword evidence="14" id="KW-1185">Reference proteome</keyword>
<proteinExistence type="inferred from homology"/>
<dbReference type="Pfam" id="PF00271">
    <property type="entry name" value="Helicase_C"/>
    <property type="match status" value="1"/>
</dbReference>
<dbReference type="Proteomes" id="UP000254912">
    <property type="component" value="Unassembled WGS sequence"/>
</dbReference>
<dbReference type="Gene3D" id="3.40.50.300">
    <property type="entry name" value="P-loop containing nucleotide triphosphate hydrolases"/>
    <property type="match status" value="2"/>
</dbReference>
<comment type="function">
    <text evidence="12">Initiates the restart of stalled replication forks, which reloads the replicative helicase on sites other than the origin of replication. Recognizes and binds to abandoned replication forks and remodels them to uncover a helicase loading site. Promotes assembly of the primosome at these replication forks.</text>
</comment>
<keyword evidence="8 12" id="KW-0067">ATP-binding</keyword>
<dbReference type="FunFam" id="3.40.50.300:FF:000489">
    <property type="entry name" value="Primosome assembly protein PriA"/>
    <property type="match status" value="1"/>
</dbReference>
<evidence type="ECO:0000256" key="8">
    <source>
        <dbReference type="ARBA" id="ARBA00022840"/>
    </source>
</evidence>
<comment type="subunit">
    <text evidence="12">Component of the replication restart primosome.</text>
</comment>
<dbReference type="PANTHER" id="PTHR30580">
    <property type="entry name" value="PRIMOSOMAL PROTEIN N"/>
    <property type="match status" value="1"/>
</dbReference>
<dbReference type="InterPro" id="IPR027417">
    <property type="entry name" value="P-loop_NTPase"/>
</dbReference>
<dbReference type="HAMAP" id="MF_00983">
    <property type="entry name" value="PriA"/>
    <property type="match status" value="1"/>
</dbReference>
<dbReference type="InterPro" id="IPR041222">
    <property type="entry name" value="PriA_3primeBD"/>
</dbReference>
<dbReference type="NCBIfam" id="TIGR00595">
    <property type="entry name" value="priA"/>
    <property type="match status" value="1"/>
</dbReference>
<dbReference type="Pfam" id="PF18074">
    <property type="entry name" value="PriA_C"/>
    <property type="match status" value="1"/>
</dbReference>
<dbReference type="GO" id="GO:0006310">
    <property type="term" value="P:DNA recombination"/>
    <property type="evidence" value="ECO:0007669"/>
    <property type="project" value="InterPro"/>
</dbReference>
<dbReference type="GO" id="GO:1990077">
    <property type="term" value="C:primosome complex"/>
    <property type="evidence" value="ECO:0007669"/>
    <property type="project" value="UniProtKB-UniRule"/>
</dbReference>
<evidence type="ECO:0000256" key="12">
    <source>
        <dbReference type="HAMAP-Rule" id="MF_00983"/>
    </source>
</evidence>
<evidence type="ECO:0000313" key="14">
    <source>
        <dbReference type="Proteomes" id="UP000254912"/>
    </source>
</evidence>
<feature type="binding site" evidence="12">
    <location>
        <position position="546"/>
    </location>
    <ligand>
        <name>Zn(2+)</name>
        <dbReference type="ChEBI" id="CHEBI:29105"/>
        <label>2</label>
    </ligand>
</feature>
<dbReference type="CDD" id="cd17929">
    <property type="entry name" value="DEXHc_priA"/>
    <property type="match status" value="1"/>
</dbReference>
<comment type="caution">
    <text evidence="13">The sequence shown here is derived from an EMBL/GenBank/DDBJ whole genome shotgun (WGS) entry which is preliminary data.</text>
</comment>
<dbReference type="GO" id="GO:0006269">
    <property type="term" value="P:DNA replication, synthesis of primer"/>
    <property type="evidence" value="ECO:0007669"/>
    <property type="project" value="UniProtKB-KW"/>
</dbReference>
<dbReference type="SMART" id="SM00487">
    <property type="entry name" value="DEXDc"/>
    <property type="match status" value="1"/>
</dbReference>
<dbReference type="FunFam" id="3.40.1440.60:FF:000001">
    <property type="entry name" value="Primosomal protein N"/>
    <property type="match status" value="1"/>
</dbReference>
<dbReference type="InterPro" id="IPR005259">
    <property type="entry name" value="PriA"/>
</dbReference>
<comment type="cofactor">
    <cofactor evidence="12">
        <name>Zn(2+)</name>
        <dbReference type="ChEBI" id="CHEBI:29105"/>
    </cofactor>
    <text evidence="12">Binds 2 zinc ions per subunit.</text>
</comment>
<dbReference type="GO" id="GO:0006302">
    <property type="term" value="P:double-strand break repair"/>
    <property type="evidence" value="ECO:0007669"/>
    <property type="project" value="InterPro"/>
</dbReference>
<dbReference type="CDD" id="cd18804">
    <property type="entry name" value="SF2_C_priA"/>
    <property type="match status" value="1"/>
</dbReference>
<dbReference type="InterPro" id="IPR001650">
    <property type="entry name" value="Helicase_C-like"/>
</dbReference>
<dbReference type="GO" id="GO:0043138">
    <property type="term" value="F:3'-5' DNA helicase activity"/>
    <property type="evidence" value="ECO:0007669"/>
    <property type="project" value="UniProtKB-EC"/>
</dbReference>
<evidence type="ECO:0000256" key="6">
    <source>
        <dbReference type="ARBA" id="ARBA00022806"/>
    </source>
</evidence>
<keyword evidence="4 12" id="KW-0547">Nucleotide-binding</keyword>
<evidence type="ECO:0000256" key="5">
    <source>
        <dbReference type="ARBA" id="ARBA00022801"/>
    </source>
</evidence>
<dbReference type="GeneID" id="94546345"/>
<keyword evidence="10 12" id="KW-0413">Isomerase</keyword>
<keyword evidence="5 12" id="KW-0378">Hydrolase</keyword>
<keyword evidence="2 12" id="KW-0235">DNA replication</keyword>
<evidence type="ECO:0000313" key="13">
    <source>
        <dbReference type="EMBL" id="RDL12347.1"/>
    </source>
</evidence>
<dbReference type="InterPro" id="IPR011545">
    <property type="entry name" value="DEAD/DEAH_box_helicase_dom"/>
</dbReference>
<dbReference type="GO" id="GO:0005524">
    <property type="term" value="F:ATP binding"/>
    <property type="evidence" value="ECO:0007669"/>
    <property type="project" value="UniProtKB-UniRule"/>
</dbReference>
<organism evidence="13 14">
    <name type="scientific">Weissella soli</name>
    <dbReference type="NCBI Taxonomy" id="155866"/>
    <lineage>
        <taxon>Bacteria</taxon>
        <taxon>Bacillati</taxon>
        <taxon>Bacillota</taxon>
        <taxon>Bacilli</taxon>
        <taxon>Lactobacillales</taxon>
        <taxon>Lactobacillaceae</taxon>
        <taxon>Weissella</taxon>
    </lineage>
</organism>
<feature type="binding site" evidence="12">
    <location>
        <position position="543"/>
    </location>
    <ligand>
        <name>Zn(2+)</name>
        <dbReference type="ChEBI" id="CHEBI:29105"/>
        <label>2</label>
    </ligand>
</feature>
<dbReference type="KEGG" id="wso:WSWS_01157"/>
<dbReference type="GO" id="GO:0008270">
    <property type="term" value="F:zinc ion binding"/>
    <property type="evidence" value="ECO:0007669"/>
    <property type="project" value="UniProtKB-UniRule"/>
</dbReference>
<dbReference type="GO" id="GO:0003677">
    <property type="term" value="F:DNA binding"/>
    <property type="evidence" value="ECO:0007669"/>
    <property type="project" value="UniProtKB-UniRule"/>
</dbReference>
<name>A0A288Q772_9LACO</name>
<dbReference type="AlphaFoldDB" id="A0A288Q772"/>
<dbReference type="InterPro" id="IPR040498">
    <property type="entry name" value="PriA_CRR"/>
</dbReference>
<keyword evidence="6 12" id="KW-0347">Helicase</keyword>
<sequence length="810" mass="91316">MNYITAIVDVPTMQTNQPYTYRVPEKFTDLISPGMRIVVPFGKGNRRIQGFVTAVLDTLPTNVDVTKVKAVDDIIELEPVLNTELLALGQWLATENFSFQISVFQTMLPNVMRAKYTKTLQLVDQTAVTDERVQQLFADRFEVPFAVDEIDEELLPVLKRYQMSKAIQVGYHVENQARVKTAPVIEVLAEASFYEALRQQLPATAKKKARILTFLMQQAQGKVLLARAVMQQLHVTSADLNTAAAAGWLRRDEIETYRLPQLSQPVARTEPLTLNAEQQLAYDKIATTLTRAGTDTFLLEGITGSGKTEVYLHAIAETISQGKTAMMLVPEITLTPQMVRRVQGRFGDTVAVMHSGLSDGERYDEWRRVERDEVNVVVGARSAVFAPLKNIGLIIIDEEHEATYKQDENPRYHARDVALWRARYHGATVVLGSATPSLESRARAQRGVYELLRLTKRAQHNPLPEAVVVDMREVMQNSGEENFSPLLVEKLKDRLDRHEQTVLMLNRRGYANFMMCRDCGYVPRCKNCDLALTVHKETGRLECHYCGYNEIIPQVCANCGSRRISPYGTGTEKIEELLQDIVPDARVIRMDVDTSRKKGATDKMLQSFGDKEADILLGTQMIAKGLDFPDVTLVGVLNADTTLGLPDYRASEKTFQLLTQVAGRAGRADKAGEVVIQTFNPDHYAIQLAREQNYEAFYQTEMQLRHAWNYAPYFYAIQLKFANETEAEAAKVAYATVKWLQNKIAPETVILGPSSGAVRRLKNKYYYRVLIKFKHDEGLEQALLELAEGAQRLAKHGTMLSIDRDPVNFI</sequence>
<evidence type="ECO:0000256" key="1">
    <source>
        <dbReference type="ARBA" id="ARBA00022515"/>
    </source>
</evidence>
<dbReference type="SMART" id="SM00490">
    <property type="entry name" value="HELICc"/>
    <property type="match status" value="1"/>
</dbReference>
<evidence type="ECO:0000256" key="11">
    <source>
        <dbReference type="ARBA" id="ARBA00048988"/>
    </source>
</evidence>
<dbReference type="EC" id="5.6.2.4" evidence="12"/>
<feature type="binding site" evidence="12">
    <location>
        <position position="528"/>
    </location>
    <ligand>
        <name>Zn(2+)</name>
        <dbReference type="ChEBI" id="CHEBI:29105"/>
        <label>2</label>
    </ligand>
</feature>
<evidence type="ECO:0000256" key="9">
    <source>
        <dbReference type="ARBA" id="ARBA00023125"/>
    </source>
</evidence>
<evidence type="ECO:0000256" key="2">
    <source>
        <dbReference type="ARBA" id="ARBA00022705"/>
    </source>
</evidence>
<feature type="binding site" evidence="12">
    <location>
        <position position="516"/>
    </location>
    <ligand>
        <name>Zn(2+)</name>
        <dbReference type="ChEBI" id="CHEBI:29105"/>
        <label>1</label>
    </ligand>
</feature>
<dbReference type="InterPro" id="IPR014001">
    <property type="entry name" value="Helicase_ATP-bd"/>
</dbReference>
<comment type="similarity">
    <text evidence="12">Belongs to the helicase family. PriA subfamily.</text>
</comment>
<dbReference type="EMBL" id="QRAS01000001">
    <property type="protein sequence ID" value="RDL12347.1"/>
    <property type="molecule type" value="Genomic_DNA"/>
</dbReference>
<dbReference type="NCBIfam" id="NF004066">
    <property type="entry name" value="PRK05580.1-3"/>
    <property type="match status" value="1"/>
</dbReference>
<protein>
    <recommendedName>
        <fullName evidence="12">Replication restart protein PriA</fullName>
    </recommendedName>
    <alternativeName>
        <fullName evidence="12">ATP-dependent DNA helicase PriA</fullName>
        <ecNumber evidence="12">5.6.2.4</ecNumber>
    </alternativeName>
    <alternativeName>
        <fullName evidence="12">DNA 3'-5' helicase PriA</fullName>
    </alternativeName>
</protein>
<dbReference type="GO" id="GO:0006270">
    <property type="term" value="P:DNA replication initiation"/>
    <property type="evidence" value="ECO:0007669"/>
    <property type="project" value="TreeGrafter"/>
</dbReference>
<feature type="binding site" evidence="12">
    <location>
        <position position="559"/>
    </location>
    <ligand>
        <name>Zn(2+)</name>
        <dbReference type="ChEBI" id="CHEBI:29105"/>
        <label>1</label>
    </ligand>
</feature>
<accession>A0A288Q772</accession>